<name>A0A9P9EF63_9PLEO</name>
<evidence type="ECO:0000313" key="4">
    <source>
        <dbReference type="Proteomes" id="UP000700596"/>
    </source>
</evidence>
<feature type="transmembrane region" description="Helical" evidence="2">
    <location>
        <begin position="130"/>
        <end position="154"/>
    </location>
</feature>
<dbReference type="AlphaFoldDB" id="A0A9P9EF63"/>
<feature type="region of interest" description="Disordered" evidence="1">
    <location>
        <begin position="1"/>
        <end position="56"/>
    </location>
</feature>
<feature type="transmembrane region" description="Helical" evidence="2">
    <location>
        <begin position="166"/>
        <end position="192"/>
    </location>
</feature>
<keyword evidence="4" id="KW-1185">Reference proteome</keyword>
<feature type="compositionally biased region" description="Basic and acidic residues" evidence="1">
    <location>
        <begin position="374"/>
        <end position="384"/>
    </location>
</feature>
<feature type="region of interest" description="Disordered" evidence="1">
    <location>
        <begin position="328"/>
        <end position="384"/>
    </location>
</feature>
<protein>
    <submittedName>
        <fullName evidence="3">Uncharacterized protein</fullName>
    </submittedName>
</protein>
<evidence type="ECO:0000313" key="3">
    <source>
        <dbReference type="EMBL" id="KAH7138354.1"/>
    </source>
</evidence>
<keyword evidence="2" id="KW-1133">Transmembrane helix</keyword>
<accession>A0A9P9EF63</accession>
<evidence type="ECO:0000256" key="2">
    <source>
        <dbReference type="SAM" id="Phobius"/>
    </source>
</evidence>
<comment type="caution">
    <text evidence="3">The sequence shown here is derived from an EMBL/GenBank/DDBJ whole genome shotgun (WGS) entry which is preliminary data.</text>
</comment>
<organism evidence="3 4">
    <name type="scientific">Dendryphion nanum</name>
    <dbReference type="NCBI Taxonomy" id="256645"/>
    <lineage>
        <taxon>Eukaryota</taxon>
        <taxon>Fungi</taxon>
        <taxon>Dikarya</taxon>
        <taxon>Ascomycota</taxon>
        <taxon>Pezizomycotina</taxon>
        <taxon>Dothideomycetes</taxon>
        <taxon>Pleosporomycetidae</taxon>
        <taxon>Pleosporales</taxon>
        <taxon>Torulaceae</taxon>
        <taxon>Dendryphion</taxon>
    </lineage>
</organism>
<evidence type="ECO:0000256" key="1">
    <source>
        <dbReference type="SAM" id="MobiDB-lite"/>
    </source>
</evidence>
<keyword evidence="2" id="KW-0472">Membrane</keyword>
<sequence>MADTERAPAHPPRPATTVSPDTSAPTSTSISAPNTATNTNATSTAPMPTPAPRVVAPTTAMPGGLPIVSNASRGFRQKLDAGERHWRWKVALRAFLIVVGIVGIGCVGFATAVARSEKLSYEYGFDDEWALSWCLITFAISVVWCAVVVLVLLIRKAPVHPGVAVSVDLILWLAYIPTALFAIVAVLSVISWGENGRIYSYSSSGGDYLQASNGTWVWNATQYSSSRNTIRDCDSRSSYSSYSFKNCEEQDAYINAIWESKGHRAGIEIAGVVCQFIGLVFHLGLFIWACVDTYYRNSKKVSKDAEQLAADIIMNMVKSGAIIPAPSSNYYPPAQNPNPHQQPVPYHQQVRLPPPTAWTGPEPNQAMSHQSGHASEKGHAPRFA</sequence>
<feature type="compositionally biased region" description="Low complexity" evidence="1">
    <location>
        <begin position="15"/>
        <end position="56"/>
    </location>
</feature>
<reference evidence="3" key="1">
    <citation type="journal article" date="2021" name="Nat. Commun.">
        <title>Genetic determinants of endophytism in the Arabidopsis root mycobiome.</title>
        <authorList>
            <person name="Mesny F."/>
            <person name="Miyauchi S."/>
            <person name="Thiergart T."/>
            <person name="Pickel B."/>
            <person name="Atanasova L."/>
            <person name="Karlsson M."/>
            <person name="Huettel B."/>
            <person name="Barry K.W."/>
            <person name="Haridas S."/>
            <person name="Chen C."/>
            <person name="Bauer D."/>
            <person name="Andreopoulos W."/>
            <person name="Pangilinan J."/>
            <person name="LaButti K."/>
            <person name="Riley R."/>
            <person name="Lipzen A."/>
            <person name="Clum A."/>
            <person name="Drula E."/>
            <person name="Henrissat B."/>
            <person name="Kohler A."/>
            <person name="Grigoriev I.V."/>
            <person name="Martin F.M."/>
            <person name="Hacquard S."/>
        </authorList>
    </citation>
    <scope>NUCLEOTIDE SEQUENCE</scope>
    <source>
        <strain evidence="3">MPI-CAGE-CH-0243</strain>
    </source>
</reference>
<feature type="transmembrane region" description="Helical" evidence="2">
    <location>
        <begin position="90"/>
        <end position="110"/>
    </location>
</feature>
<proteinExistence type="predicted"/>
<keyword evidence="2" id="KW-0812">Transmembrane</keyword>
<dbReference type="Proteomes" id="UP000700596">
    <property type="component" value="Unassembled WGS sequence"/>
</dbReference>
<feature type="transmembrane region" description="Helical" evidence="2">
    <location>
        <begin position="269"/>
        <end position="291"/>
    </location>
</feature>
<dbReference type="OrthoDB" id="5279542at2759"/>
<gene>
    <name evidence="3" type="ORF">B0J11DRAFT_13469</name>
</gene>
<dbReference type="EMBL" id="JAGMWT010000001">
    <property type="protein sequence ID" value="KAH7138354.1"/>
    <property type="molecule type" value="Genomic_DNA"/>
</dbReference>